<dbReference type="SUPFAM" id="SSF81301">
    <property type="entry name" value="Nucleotidyltransferase"/>
    <property type="match status" value="1"/>
</dbReference>
<evidence type="ECO:0000256" key="8">
    <source>
        <dbReference type="ARBA" id="ARBA00022842"/>
    </source>
</evidence>
<dbReference type="CDD" id="cd05403">
    <property type="entry name" value="NT_KNTase_like"/>
    <property type="match status" value="1"/>
</dbReference>
<evidence type="ECO:0000256" key="5">
    <source>
        <dbReference type="ARBA" id="ARBA00022723"/>
    </source>
</evidence>
<dbReference type="Proteomes" id="UP001500390">
    <property type="component" value="Unassembled WGS sequence"/>
</dbReference>
<dbReference type="InterPro" id="IPR052038">
    <property type="entry name" value="Type-VII_TA_antitoxin"/>
</dbReference>
<evidence type="ECO:0000256" key="6">
    <source>
        <dbReference type="ARBA" id="ARBA00022741"/>
    </source>
</evidence>
<comment type="caution">
    <text evidence="11">The sequence shown here is derived from an EMBL/GenBank/DDBJ whole genome shotgun (WGS) entry which is preliminary data.</text>
</comment>
<dbReference type="PANTHER" id="PTHR33571">
    <property type="entry name" value="SSL8005 PROTEIN"/>
    <property type="match status" value="1"/>
</dbReference>
<feature type="domain" description="Polymerase nucleotidyl transferase" evidence="10">
    <location>
        <begin position="79"/>
        <end position="155"/>
    </location>
</feature>
<dbReference type="Gene3D" id="1.10.10.10">
    <property type="entry name" value="Winged helix-like DNA-binding domain superfamily/Winged helix DNA-binding domain"/>
    <property type="match status" value="1"/>
</dbReference>
<keyword evidence="4" id="KW-0548">Nucleotidyltransferase</keyword>
<organism evidence="11 12">
    <name type="scientific">Ornithinibacter aureus</name>
    <dbReference type="NCBI Taxonomy" id="622664"/>
    <lineage>
        <taxon>Bacteria</taxon>
        <taxon>Bacillati</taxon>
        <taxon>Actinomycetota</taxon>
        <taxon>Actinomycetes</taxon>
        <taxon>Micrococcales</taxon>
        <taxon>Intrasporangiaceae</taxon>
        <taxon>Ornithinibacter</taxon>
    </lineage>
</organism>
<evidence type="ECO:0000259" key="10">
    <source>
        <dbReference type="Pfam" id="PF01909"/>
    </source>
</evidence>
<evidence type="ECO:0000256" key="4">
    <source>
        <dbReference type="ARBA" id="ARBA00022695"/>
    </source>
</evidence>
<evidence type="ECO:0000256" key="1">
    <source>
        <dbReference type="ARBA" id="ARBA00001946"/>
    </source>
</evidence>
<keyword evidence="5" id="KW-0479">Metal-binding</keyword>
<keyword evidence="8" id="KW-0460">Magnesium</keyword>
<evidence type="ECO:0000256" key="3">
    <source>
        <dbReference type="ARBA" id="ARBA00022679"/>
    </source>
</evidence>
<evidence type="ECO:0000256" key="9">
    <source>
        <dbReference type="ARBA" id="ARBA00038276"/>
    </source>
</evidence>
<keyword evidence="7" id="KW-0067">ATP-binding</keyword>
<evidence type="ECO:0000313" key="11">
    <source>
        <dbReference type="EMBL" id="GAA4393134.1"/>
    </source>
</evidence>
<dbReference type="Gene3D" id="3.30.460.10">
    <property type="entry name" value="Beta Polymerase, domain 2"/>
    <property type="match status" value="1"/>
</dbReference>
<sequence length="158" mass="16922">MVMDARLAEVARTSDAATRHARNELVRAVREAAAAGMTQAQIAAEIGRSQPEVSRLLRFHGTTPLARRLRASRAEVLRTVAEAGGRDVRVFGSVARGEDDEGSDVDLLFVMGRPLSLMELGRLEDEVSAAVGVPVDLVPESSLRPALRDSALVEAVPL</sequence>
<evidence type="ECO:0000256" key="7">
    <source>
        <dbReference type="ARBA" id="ARBA00022840"/>
    </source>
</evidence>
<dbReference type="PANTHER" id="PTHR33571:SF14">
    <property type="entry name" value="PROTEIN ADENYLYLTRANSFERASE MJ0435-RELATED"/>
    <property type="match status" value="1"/>
</dbReference>
<gene>
    <name evidence="11" type="ORF">GCM10023153_12820</name>
</gene>
<evidence type="ECO:0000256" key="2">
    <source>
        <dbReference type="ARBA" id="ARBA00022649"/>
    </source>
</evidence>
<dbReference type="InterPro" id="IPR043519">
    <property type="entry name" value="NT_sf"/>
</dbReference>
<dbReference type="InterPro" id="IPR036388">
    <property type="entry name" value="WH-like_DNA-bd_sf"/>
</dbReference>
<keyword evidence="12" id="KW-1185">Reference proteome</keyword>
<name>A0ABP8JMG3_9MICO</name>
<dbReference type="Pfam" id="PF01909">
    <property type="entry name" value="NTP_transf_2"/>
    <property type="match status" value="1"/>
</dbReference>
<comment type="cofactor">
    <cofactor evidence="1">
        <name>Mg(2+)</name>
        <dbReference type="ChEBI" id="CHEBI:18420"/>
    </cofactor>
</comment>
<accession>A0ABP8JMG3</accession>
<proteinExistence type="inferred from homology"/>
<keyword evidence="3" id="KW-0808">Transferase</keyword>
<evidence type="ECO:0000313" key="12">
    <source>
        <dbReference type="Proteomes" id="UP001500390"/>
    </source>
</evidence>
<keyword evidence="2" id="KW-1277">Toxin-antitoxin system</keyword>
<protein>
    <recommendedName>
        <fullName evidence="10">Polymerase nucleotidyl transferase domain-containing protein</fullName>
    </recommendedName>
</protein>
<dbReference type="InterPro" id="IPR002934">
    <property type="entry name" value="Polymerase_NTP_transf_dom"/>
</dbReference>
<keyword evidence="6" id="KW-0547">Nucleotide-binding</keyword>
<dbReference type="EMBL" id="BAABFX010000022">
    <property type="protein sequence ID" value="GAA4393134.1"/>
    <property type="molecule type" value="Genomic_DNA"/>
</dbReference>
<comment type="similarity">
    <text evidence="9">Belongs to the MntA antitoxin family.</text>
</comment>
<reference evidence="12" key="1">
    <citation type="journal article" date="2019" name="Int. J. Syst. Evol. Microbiol.">
        <title>The Global Catalogue of Microorganisms (GCM) 10K type strain sequencing project: providing services to taxonomists for standard genome sequencing and annotation.</title>
        <authorList>
            <consortium name="The Broad Institute Genomics Platform"/>
            <consortium name="The Broad Institute Genome Sequencing Center for Infectious Disease"/>
            <person name="Wu L."/>
            <person name="Ma J."/>
        </authorList>
    </citation>
    <scope>NUCLEOTIDE SEQUENCE [LARGE SCALE GENOMIC DNA]</scope>
    <source>
        <strain evidence="12">JCM 17738</strain>
    </source>
</reference>